<evidence type="ECO:0000256" key="8">
    <source>
        <dbReference type="ARBA" id="ARBA00023136"/>
    </source>
</evidence>
<dbReference type="InterPro" id="IPR036909">
    <property type="entry name" value="Cyt_c-like_dom_sf"/>
</dbReference>
<keyword evidence="8 10" id="KW-0472">Membrane</keyword>
<keyword evidence="5 9" id="KW-0479">Metal-binding</keyword>
<dbReference type="SUPFAM" id="SSF46626">
    <property type="entry name" value="Cytochrome c"/>
    <property type="match status" value="1"/>
</dbReference>
<gene>
    <name evidence="12" type="ORF">N0K08_16010</name>
</gene>
<feature type="transmembrane region" description="Helical" evidence="10">
    <location>
        <begin position="369"/>
        <end position="394"/>
    </location>
</feature>
<evidence type="ECO:0000256" key="1">
    <source>
        <dbReference type="ARBA" id="ARBA00004141"/>
    </source>
</evidence>
<evidence type="ECO:0000259" key="11">
    <source>
        <dbReference type="PROSITE" id="PS51007"/>
    </source>
</evidence>
<sequence length="626" mass="66616">MLSLSAAAHAGEADVRRIWQLLDYLAVDYPGAVKDGAVINASEFEEMREFARTGRTKLAALEPHAEQAVLVAEAQTLSNAIEAKKSPAEVAILAKALANHLLAAYPVASSPASAPQVALAAAVYQAQCAACHGATGRGDGPAGLQLEPRPVAFTDKDRARERSTFALYQAISQGIEGTAMPGFGTISESDRWALAFFIGRFAHDDAEVKAGEKVWGENAAVRAQLTSLDALSRTTQADLAGQVGEVPAAATMAYLHSHPEAVVQKLSLSFDVARQKLAQSVQAYEKGEAARATDLALSAYLDGVEPIEPTLATRDAALMGRIETAMSRYRSLLTSKAAMPELQAQLTVIDGLFQEADALLGSSADATAAFLGSFTILVREGLEALLVVVAMLAFLRKAERGDMLRYVHAGWAGALAMGAVTWAIATYFVSISGASREVTEGLSSLFAAVVLLSVGMWMHQKSMAGAWQQYLHDKLSTALSRKSAWFMFGLSFIAVYREVFETILFYAALWEQGNHHAVLAGLVSGAVVLAIVAMALLRFSARLPIGKFFSWSSALVALLAVVLTGKGIAALQEAGWLGASTFSGPRIDLLGIYPSLQSVLAQLLMVALVILGFWWNARVAARKSRA</sequence>
<feature type="transmembrane region" description="Helical" evidence="10">
    <location>
        <begin position="406"/>
        <end position="429"/>
    </location>
</feature>
<accession>A0ABT2PNV2</accession>
<dbReference type="InterPro" id="IPR009056">
    <property type="entry name" value="Cyt_c-like_dom"/>
</dbReference>
<evidence type="ECO:0000256" key="2">
    <source>
        <dbReference type="ARBA" id="ARBA00008333"/>
    </source>
</evidence>
<comment type="caution">
    <text evidence="12">The sequence shown here is derived from an EMBL/GenBank/DDBJ whole genome shotgun (WGS) entry which is preliminary data.</text>
</comment>
<organism evidence="12 13">
    <name type="scientific">Acidovorax bellezanensis</name>
    <dbReference type="NCBI Taxonomy" id="2976702"/>
    <lineage>
        <taxon>Bacteria</taxon>
        <taxon>Pseudomonadati</taxon>
        <taxon>Pseudomonadota</taxon>
        <taxon>Betaproteobacteria</taxon>
        <taxon>Burkholderiales</taxon>
        <taxon>Comamonadaceae</taxon>
        <taxon>Acidovorax</taxon>
    </lineage>
</organism>
<comment type="similarity">
    <text evidence="2">Belongs to the oxidase-dependent Fe transporter (OFeT) (TC 9.A.10.1) family.</text>
</comment>
<evidence type="ECO:0000313" key="13">
    <source>
        <dbReference type="Proteomes" id="UP001525968"/>
    </source>
</evidence>
<dbReference type="Gene3D" id="1.10.760.10">
    <property type="entry name" value="Cytochrome c-like domain"/>
    <property type="match status" value="1"/>
</dbReference>
<evidence type="ECO:0000313" key="12">
    <source>
        <dbReference type="EMBL" id="MCT9812151.1"/>
    </source>
</evidence>
<feature type="domain" description="Cytochrome c" evidence="11">
    <location>
        <begin position="115"/>
        <end position="259"/>
    </location>
</feature>
<dbReference type="PANTHER" id="PTHR31632">
    <property type="entry name" value="IRON TRANSPORTER FTH1"/>
    <property type="match status" value="1"/>
</dbReference>
<name>A0ABT2PNV2_9BURK</name>
<evidence type="ECO:0000256" key="3">
    <source>
        <dbReference type="ARBA" id="ARBA00022617"/>
    </source>
</evidence>
<proteinExistence type="inferred from homology"/>
<dbReference type="RefSeq" id="WP_261501389.1">
    <property type="nucleotide sequence ID" value="NZ_JAODYH010000007.1"/>
</dbReference>
<dbReference type="PANTHER" id="PTHR31632:SF2">
    <property type="entry name" value="PLASMA MEMBRANE IRON PERMEASE"/>
    <property type="match status" value="1"/>
</dbReference>
<keyword evidence="3 9" id="KW-0349">Heme</keyword>
<evidence type="ECO:0000256" key="10">
    <source>
        <dbReference type="SAM" id="Phobius"/>
    </source>
</evidence>
<keyword evidence="13" id="KW-1185">Reference proteome</keyword>
<feature type="transmembrane region" description="Helical" evidence="10">
    <location>
        <begin position="484"/>
        <end position="509"/>
    </location>
</feature>
<keyword evidence="7 9" id="KW-0408">Iron</keyword>
<dbReference type="PROSITE" id="PS51007">
    <property type="entry name" value="CYTC"/>
    <property type="match status" value="1"/>
</dbReference>
<dbReference type="InterPro" id="IPR004923">
    <property type="entry name" value="FTR1/Fip1/EfeU"/>
</dbReference>
<feature type="transmembrane region" description="Helical" evidence="10">
    <location>
        <begin position="591"/>
        <end position="615"/>
    </location>
</feature>
<keyword evidence="4 10" id="KW-0812">Transmembrane</keyword>
<feature type="transmembrane region" description="Helical" evidence="10">
    <location>
        <begin position="515"/>
        <end position="537"/>
    </location>
</feature>
<feature type="transmembrane region" description="Helical" evidence="10">
    <location>
        <begin position="441"/>
        <end position="458"/>
    </location>
</feature>
<dbReference type="Proteomes" id="UP001525968">
    <property type="component" value="Unassembled WGS sequence"/>
</dbReference>
<evidence type="ECO:0000256" key="6">
    <source>
        <dbReference type="ARBA" id="ARBA00022989"/>
    </source>
</evidence>
<dbReference type="Pfam" id="PF13442">
    <property type="entry name" value="Cytochrome_CBB3"/>
    <property type="match status" value="1"/>
</dbReference>
<evidence type="ECO:0000256" key="9">
    <source>
        <dbReference type="PROSITE-ProRule" id="PRU00433"/>
    </source>
</evidence>
<dbReference type="Pfam" id="PF03239">
    <property type="entry name" value="FTR1"/>
    <property type="match status" value="1"/>
</dbReference>
<evidence type="ECO:0000256" key="7">
    <source>
        <dbReference type="ARBA" id="ARBA00023004"/>
    </source>
</evidence>
<feature type="transmembrane region" description="Helical" evidence="10">
    <location>
        <begin position="549"/>
        <end position="571"/>
    </location>
</feature>
<dbReference type="EMBL" id="JAODYH010000007">
    <property type="protein sequence ID" value="MCT9812151.1"/>
    <property type="molecule type" value="Genomic_DNA"/>
</dbReference>
<comment type="subcellular location">
    <subcellularLocation>
        <location evidence="1">Membrane</location>
        <topology evidence="1">Multi-pass membrane protein</topology>
    </subcellularLocation>
</comment>
<keyword evidence="6 10" id="KW-1133">Transmembrane helix</keyword>
<reference evidence="12 13" key="1">
    <citation type="submission" date="2022-09" db="EMBL/GenBank/DDBJ databases">
        <title>Draft genome of isolate Be4.</title>
        <authorList>
            <person name="Sanchez-Castro I."/>
            <person name="Martinez-Rodriguez P."/>
            <person name="Descostes M."/>
            <person name="Merroun M."/>
        </authorList>
    </citation>
    <scope>NUCLEOTIDE SEQUENCE [LARGE SCALE GENOMIC DNA]</scope>
    <source>
        <strain evidence="12 13">Be4</strain>
    </source>
</reference>
<evidence type="ECO:0000256" key="5">
    <source>
        <dbReference type="ARBA" id="ARBA00022723"/>
    </source>
</evidence>
<evidence type="ECO:0000256" key="4">
    <source>
        <dbReference type="ARBA" id="ARBA00022692"/>
    </source>
</evidence>
<protein>
    <submittedName>
        <fullName evidence="12">Cytochrome c/FTR1 family iron permease</fullName>
    </submittedName>
</protein>